<feature type="signal peptide" evidence="2">
    <location>
        <begin position="1"/>
        <end position="25"/>
    </location>
</feature>
<dbReference type="InterPro" id="IPR011040">
    <property type="entry name" value="Sialidase"/>
</dbReference>
<keyword evidence="2" id="KW-0732">Signal</keyword>
<evidence type="ECO:0000313" key="4">
    <source>
        <dbReference type="EMBL" id="SDD74213.1"/>
    </source>
</evidence>
<sequence length="408" mass="45048">MKKVDYVHCVLISVLLIAASCGKGANNKPTDNGNGKTDPPVTPVKHADDTPPVDNSTSTVNITWDATAKKISHDVYYAEYGRVKRISATTLLLTYHCGGANDYWNNIALRRSDDNGATWGDAQILMADNIPGYYGFSNPDILVMKNGWLMLAFVGRGNPDDNAHDNVQIRISKDQGLSWGDPKIIATGRSWEPGAIQLSDGDIELFYSSEANWWPSSNPQQDILFIHSTDNGATWSSPKEVAYASGFRDGMPTPLVLKDNKGIVFPIESVNNSKSPWVLWSSTDAKWNYNTNGTTSNGRRWLATTNNVFGGGPYMVQLSTGETLLSFQDGDGRAISDWKKSTMLVLQGNSVGANFSKTTRPWPNLPLNEGAYYSSMFLKDDNTVVLITTRNFSDNHSEIYWKEGHITR</sequence>
<dbReference type="CDD" id="cd15482">
    <property type="entry name" value="Sialidase_non-viral"/>
    <property type="match status" value="1"/>
</dbReference>
<dbReference type="STRING" id="1391627.SAMN05216464_102432"/>
<evidence type="ECO:0000256" key="2">
    <source>
        <dbReference type="SAM" id="SignalP"/>
    </source>
</evidence>
<dbReference type="Proteomes" id="UP000199072">
    <property type="component" value="Unassembled WGS sequence"/>
</dbReference>
<accession>A0A1G6X8S7</accession>
<dbReference type="Gene3D" id="2.120.10.10">
    <property type="match status" value="1"/>
</dbReference>
<feature type="region of interest" description="Disordered" evidence="1">
    <location>
        <begin position="26"/>
        <end position="57"/>
    </location>
</feature>
<protein>
    <submittedName>
        <fullName evidence="4">BNR repeat-like domain-containing protein</fullName>
    </submittedName>
</protein>
<evidence type="ECO:0000313" key="5">
    <source>
        <dbReference type="Proteomes" id="UP000199072"/>
    </source>
</evidence>
<dbReference type="EMBL" id="FNAI01000002">
    <property type="protein sequence ID" value="SDD74213.1"/>
    <property type="molecule type" value="Genomic_DNA"/>
</dbReference>
<evidence type="ECO:0000256" key="1">
    <source>
        <dbReference type="SAM" id="MobiDB-lite"/>
    </source>
</evidence>
<dbReference type="RefSeq" id="WP_162842567.1">
    <property type="nucleotide sequence ID" value="NZ_FNAI01000002.1"/>
</dbReference>
<evidence type="ECO:0000259" key="3">
    <source>
        <dbReference type="Pfam" id="PF13088"/>
    </source>
</evidence>
<dbReference type="PROSITE" id="PS51257">
    <property type="entry name" value="PROKAR_LIPOPROTEIN"/>
    <property type="match status" value="1"/>
</dbReference>
<dbReference type="SUPFAM" id="SSF50939">
    <property type="entry name" value="Sialidases"/>
    <property type="match status" value="1"/>
</dbReference>
<keyword evidence="5" id="KW-1185">Reference proteome</keyword>
<dbReference type="AlphaFoldDB" id="A0A1G6X8S7"/>
<dbReference type="InterPro" id="IPR036278">
    <property type="entry name" value="Sialidase_sf"/>
</dbReference>
<proteinExistence type="predicted"/>
<dbReference type="PANTHER" id="PTHR38792:SF3">
    <property type="entry name" value="BNR_ASP-BOX REPEAT DOMAIN PROTEIN (AFU_ORTHOLOGUE AFUA_7G06430)-RELATED"/>
    <property type="match status" value="1"/>
</dbReference>
<gene>
    <name evidence="4" type="ORF">SAMN05216464_102432</name>
</gene>
<reference evidence="4 5" key="1">
    <citation type="submission" date="2016-10" db="EMBL/GenBank/DDBJ databases">
        <authorList>
            <person name="de Groot N.N."/>
        </authorList>
    </citation>
    <scope>NUCLEOTIDE SEQUENCE [LARGE SCALE GENOMIC DNA]</scope>
    <source>
        <strain evidence="4 5">47C3B</strain>
    </source>
</reference>
<dbReference type="Pfam" id="PF13088">
    <property type="entry name" value="BNR_2"/>
    <property type="match status" value="1"/>
</dbReference>
<dbReference type="PANTHER" id="PTHR38792">
    <property type="entry name" value="BNR/ASP-BOX REPEAT DOMAIN PROTEIN (AFU_ORTHOLOGUE AFUA_7G06430)-RELATED"/>
    <property type="match status" value="1"/>
</dbReference>
<feature type="chain" id="PRO_5011580052" evidence="2">
    <location>
        <begin position="26"/>
        <end position="408"/>
    </location>
</feature>
<organism evidence="4 5">
    <name type="scientific">Mucilaginibacter pineti</name>
    <dbReference type="NCBI Taxonomy" id="1391627"/>
    <lineage>
        <taxon>Bacteria</taxon>
        <taxon>Pseudomonadati</taxon>
        <taxon>Bacteroidota</taxon>
        <taxon>Sphingobacteriia</taxon>
        <taxon>Sphingobacteriales</taxon>
        <taxon>Sphingobacteriaceae</taxon>
        <taxon>Mucilaginibacter</taxon>
    </lineage>
</organism>
<name>A0A1G6X8S7_9SPHI</name>
<feature type="domain" description="Sialidase" evidence="3">
    <location>
        <begin position="161"/>
        <end position="289"/>
    </location>
</feature>